<dbReference type="InterPro" id="IPR033454">
    <property type="entry name" value="RecG_wedge"/>
</dbReference>
<dbReference type="SUPFAM" id="SSF50249">
    <property type="entry name" value="Nucleic acid-binding proteins"/>
    <property type="match status" value="1"/>
</dbReference>
<dbReference type="InterPro" id="IPR014001">
    <property type="entry name" value="Helicase_ATP-bd"/>
</dbReference>
<dbReference type="NCBIfam" id="NF008165">
    <property type="entry name" value="PRK10917.1-3"/>
    <property type="match status" value="1"/>
</dbReference>
<dbReference type="Pfam" id="PF00271">
    <property type="entry name" value="Helicase_C"/>
    <property type="match status" value="1"/>
</dbReference>
<keyword evidence="11" id="KW-0413">Isomerase</keyword>
<reference evidence="18 19" key="1">
    <citation type="submission" date="2019-03" db="EMBL/GenBank/DDBJ databases">
        <title>Genomic Encyclopedia of Type Strains, Phase IV (KMG-IV): sequencing the most valuable type-strain genomes for metagenomic binning, comparative biology and taxonomic classification.</title>
        <authorList>
            <person name="Goeker M."/>
        </authorList>
    </citation>
    <scope>NUCLEOTIDE SEQUENCE [LARGE SCALE GENOMIC DNA]</scope>
    <source>
        <strain evidence="18 19">DSM 25964</strain>
    </source>
</reference>
<dbReference type="PROSITE" id="PS51194">
    <property type="entry name" value="HELICASE_CTER"/>
    <property type="match status" value="1"/>
</dbReference>
<name>A0A4R8MMC7_9BACT</name>
<keyword evidence="6 15" id="KW-0347">Helicase</keyword>
<evidence type="ECO:0000256" key="2">
    <source>
        <dbReference type="ARBA" id="ARBA00017846"/>
    </source>
</evidence>
<dbReference type="AlphaFoldDB" id="A0A4R8MMC7"/>
<dbReference type="PANTHER" id="PTHR47964:SF1">
    <property type="entry name" value="ATP-DEPENDENT DNA HELICASE HOMOLOG RECG, CHLOROPLASTIC"/>
    <property type="match status" value="1"/>
</dbReference>
<evidence type="ECO:0000256" key="9">
    <source>
        <dbReference type="ARBA" id="ARBA00023172"/>
    </source>
</evidence>
<keyword evidence="5 15" id="KW-0378">Hydrolase</keyword>
<feature type="domain" description="Helicase C-terminal" evidence="17">
    <location>
        <begin position="462"/>
        <end position="626"/>
    </location>
</feature>
<evidence type="ECO:0000256" key="10">
    <source>
        <dbReference type="ARBA" id="ARBA00023204"/>
    </source>
</evidence>
<dbReference type="RefSeq" id="WP_133955693.1">
    <property type="nucleotide sequence ID" value="NZ_SORI01000001.1"/>
</dbReference>
<dbReference type="CDD" id="cd04488">
    <property type="entry name" value="RecG_wedge_OBF"/>
    <property type="match status" value="1"/>
</dbReference>
<dbReference type="InterPro" id="IPR047112">
    <property type="entry name" value="RecG/Mfd"/>
</dbReference>
<keyword evidence="19" id="KW-1185">Reference proteome</keyword>
<dbReference type="NCBIfam" id="TIGR00643">
    <property type="entry name" value="recG"/>
    <property type="match status" value="1"/>
</dbReference>
<dbReference type="GO" id="GO:0043138">
    <property type="term" value="F:3'-5' DNA helicase activity"/>
    <property type="evidence" value="ECO:0007669"/>
    <property type="project" value="UniProtKB-EC"/>
</dbReference>
<dbReference type="InterPro" id="IPR045562">
    <property type="entry name" value="RecG_dom3_C"/>
</dbReference>
<keyword evidence="9 15" id="KW-0233">DNA recombination</keyword>
<keyword evidence="10 15" id="KW-0234">DNA repair</keyword>
<evidence type="ECO:0000256" key="7">
    <source>
        <dbReference type="ARBA" id="ARBA00022840"/>
    </source>
</evidence>
<keyword evidence="4 15" id="KW-0227">DNA damage</keyword>
<evidence type="ECO:0000256" key="13">
    <source>
        <dbReference type="ARBA" id="ARBA00034808"/>
    </source>
</evidence>
<gene>
    <name evidence="18" type="ORF">C8D99_101356</name>
</gene>
<dbReference type="GO" id="GO:0003677">
    <property type="term" value="F:DNA binding"/>
    <property type="evidence" value="ECO:0007669"/>
    <property type="project" value="UniProtKB-KW"/>
</dbReference>
<protein>
    <recommendedName>
        <fullName evidence="2 15">ATP-dependent DNA helicase RecG</fullName>
        <ecNumber evidence="13 15">5.6.2.4</ecNumber>
    </recommendedName>
</protein>
<evidence type="ECO:0000256" key="14">
    <source>
        <dbReference type="ARBA" id="ARBA00048988"/>
    </source>
</evidence>
<dbReference type="SMART" id="SM00487">
    <property type="entry name" value="DEXDc"/>
    <property type="match status" value="1"/>
</dbReference>
<evidence type="ECO:0000256" key="4">
    <source>
        <dbReference type="ARBA" id="ARBA00022763"/>
    </source>
</evidence>
<dbReference type="SUPFAM" id="SSF52540">
    <property type="entry name" value="P-loop containing nucleoside triphosphate hydrolases"/>
    <property type="match status" value="2"/>
</dbReference>
<dbReference type="GO" id="GO:0006281">
    <property type="term" value="P:DNA repair"/>
    <property type="evidence" value="ECO:0007669"/>
    <property type="project" value="UniProtKB-UniRule"/>
</dbReference>
<dbReference type="GO" id="GO:0005524">
    <property type="term" value="F:ATP binding"/>
    <property type="evidence" value="ECO:0007669"/>
    <property type="project" value="UniProtKB-KW"/>
</dbReference>
<dbReference type="Proteomes" id="UP000295066">
    <property type="component" value="Unassembled WGS sequence"/>
</dbReference>
<dbReference type="PANTHER" id="PTHR47964">
    <property type="entry name" value="ATP-DEPENDENT DNA HELICASE HOMOLOG RECG, CHLOROPLASTIC"/>
    <property type="match status" value="1"/>
</dbReference>
<feature type="domain" description="Helicase ATP-binding" evidence="16">
    <location>
        <begin position="282"/>
        <end position="443"/>
    </location>
</feature>
<keyword evidence="8" id="KW-0238">DNA-binding</keyword>
<evidence type="ECO:0000256" key="5">
    <source>
        <dbReference type="ARBA" id="ARBA00022801"/>
    </source>
</evidence>
<evidence type="ECO:0000313" key="19">
    <source>
        <dbReference type="Proteomes" id="UP000295066"/>
    </source>
</evidence>
<comment type="caution">
    <text evidence="18">The sequence shown here is derived from an EMBL/GenBank/DDBJ whole genome shotgun (WGS) entry which is preliminary data.</text>
</comment>
<dbReference type="InterPro" id="IPR001650">
    <property type="entry name" value="Helicase_C-like"/>
</dbReference>
<dbReference type="InterPro" id="IPR012340">
    <property type="entry name" value="NA-bd_OB-fold"/>
</dbReference>
<comment type="catalytic activity">
    <reaction evidence="14 15">
        <text>ATP + H2O = ADP + phosphate + H(+)</text>
        <dbReference type="Rhea" id="RHEA:13065"/>
        <dbReference type="ChEBI" id="CHEBI:15377"/>
        <dbReference type="ChEBI" id="CHEBI:15378"/>
        <dbReference type="ChEBI" id="CHEBI:30616"/>
        <dbReference type="ChEBI" id="CHEBI:43474"/>
        <dbReference type="ChEBI" id="CHEBI:456216"/>
        <dbReference type="EC" id="5.6.2.4"/>
    </reaction>
</comment>
<organism evidence="18 19">
    <name type="scientific">Aminivibrio pyruvatiphilus</name>
    <dbReference type="NCBI Taxonomy" id="1005740"/>
    <lineage>
        <taxon>Bacteria</taxon>
        <taxon>Thermotogati</taxon>
        <taxon>Synergistota</taxon>
        <taxon>Synergistia</taxon>
        <taxon>Synergistales</taxon>
        <taxon>Aminobacteriaceae</taxon>
        <taxon>Aminivibrio</taxon>
    </lineage>
</organism>
<proteinExistence type="inferred from homology"/>
<dbReference type="CDD" id="cd17992">
    <property type="entry name" value="DEXHc_RecG"/>
    <property type="match status" value="1"/>
</dbReference>
<comment type="function">
    <text evidence="15">Plays a critical role in recombination and DNA repair. Helps process Holliday junction intermediates to mature products by catalyzing branch migration. Has replication fork regression activity, unwinds stalled or blocked replication forks to make a HJ that can be resolved. Has a DNA unwinding activity characteristic of a DNA helicase with 3'-5' polarity.</text>
</comment>
<dbReference type="EMBL" id="SORI01000001">
    <property type="protein sequence ID" value="TDY65205.1"/>
    <property type="molecule type" value="Genomic_DNA"/>
</dbReference>
<dbReference type="SMART" id="SM00490">
    <property type="entry name" value="HELICc"/>
    <property type="match status" value="1"/>
</dbReference>
<dbReference type="InterPro" id="IPR027417">
    <property type="entry name" value="P-loop_NTPase"/>
</dbReference>
<evidence type="ECO:0000313" key="18">
    <source>
        <dbReference type="EMBL" id="TDY65205.1"/>
    </source>
</evidence>
<dbReference type="Pfam" id="PF19833">
    <property type="entry name" value="RecG_dom3_C"/>
    <property type="match status" value="1"/>
</dbReference>
<evidence type="ECO:0000259" key="16">
    <source>
        <dbReference type="PROSITE" id="PS51192"/>
    </source>
</evidence>
<keyword evidence="3 15" id="KW-0547">Nucleotide-binding</keyword>
<dbReference type="Pfam" id="PF00270">
    <property type="entry name" value="DEAD"/>
    <property type="match status" value="1"/>
</dbReference>
<dbReference type="GO" id="GO:0006310">
    <property type="term" value="P:DNA recombination"/>
    <property type="evidence" value="ECO:0007669"/>
    <property type="project" value="UniProtKB-UniRule"/>
</dbReference>
<dbReference type="NCBIfam" id="NF008168">
    <property type="entry name" value="PRK10917.2-2"/>
    <property type="match status" value="1"/>
</dbReference>
<dbReference type="Gene3D" id="2.40.50.140">
    <property type="entry name" value="Nucleic acid-binding proteins"/>
    <property type="match status" value="1"/>
</dbReference>
<sequence length="692" mass="75149">MNAPVRSLSDPVRFVKGVGPAREALLARLGIRSAGDLLFLFPARYEDRRNLAPLSSLRGGETVSVAARVAAFERRKTARKGLSVITALISDGMTMARAVWFNRVGLEKVLLPGVRVLFFGRVDVRGGAVQLTNPDFEILDEDGDEEKSLAIVPVYPTTAGLSQKALRRMTGSALEDFLPSLGEFLPDDLRSRLRLPGVAESVRQLHYPESREKWKAARNRLAFDEFFLLQTGLAVRRSLAGDTASPAPSLPPGRLVAECLENRLPFTLTDGQKKAVEDIFADMARVVPMNRLLQGDVGSGKTVVALLGLLAAMDGGCQGAFLAPTEILARQHYLRLAPMIEALGGRCALLTGSLPAREKAEIQKGLESGEISVAIGTHALLSEKTAFARMGIAIVDEQHRFGVLQKHAFRSKGESPHVLVMTATPIPRTLTLTVYGDLAVSVINELPPGRKPVETRAVPPKKIPGLLSFLGERMKAGERVYWICPLIEESETLDLAAAEARFAELRERFSPLGAGLLHGRLPNGEKENVMDGFQRGDISLLVSTTVVEVGVDVPEATIMVVEDAVRFGLSQLHQLRGRVGRGTGESWCFLICSPSSQEARERIGAFCATSDGFAIAEADLRLRGPGEVCGVRQSGVTDFRVADLIRDRDILETARREAFSLVAKDPGLLSCPELKDRLYTTLGRSLNLVETA</sequence>
<evidence type="ECO:0000256" key="1">
    <source>
        <dbReference type="ARBA" id="ARBA00007504"/>
    </source>
</evidence>
<dbReference type="EC" id="5.6.2.4" evidence="13 15"/>
<evidence type="ECO:0000256" key="8">
    <source>
        <dbReference type="ARBA" id="ARBA00023125"/>
    </source>
</evidence>
<accession>A0A4R8MMC7</accession>
<comment type="similarity">
    <text evidence="1 15">Belongs to the helicase family. RecG subfamily.</text>
</comment>
<dbReference type="OrthoDB" id="9804325at2"/>
<keyword evidence="7 15" id="KW-0067">ATP-binding</keyword>
<dbReference type="Pfam" id="PF17191">
    <property type="entry name" value="RecG_wedge"/>
    <property type="match status" value="1"/>
</dbReference>
<dbReference type="InterPro" id="IPR011545">
    <property type="entry name" value="DEAD/DEAH_box_helicase_dom"/>
</dbReference>
<evidence type="ECO:0000256" key="3">
    <source>
        <dbReference type="ARBA" id="ARBA00022741"/>
    </source>
</evidence>
<dbReference type="PROSITE" id="PS51192">
    <property type="entry name" value="HELICASE_ATP_BIND_1"/>
    <property type="match status" value="1"/>
</dbReference>
<dbReference type="Gene3D" id="3.40.50.300">
    <property type="entry name" value="P-loop containing nucleotide triphosphate hydrolases"/>
    <property type="match status" value="2"/>
</dbReference>
<comment type="catalytic activity">
    <reaction evidence="12 15">
        <text>Couples ATP hydrolysis with the unwinding of duplex DNA by translocating in the 3'-5' direction.</text>
        <dbReference type="EC" id="5.6.2.4"/>
    </reaction>
</comment>
<dbReference type="GO" id="GO:0016887">
    <property type="term" value="F:ATP hydrolysis activity"/>
    <property type="evidence" value="ECO:0007669"/>
    <property type="project" value="RHEA"/>
</dbReference>
<evidence type="ECO:0000256" key="15">
    <source>
        <dbReference type="RuleBase" id="RU363016"/>
    </source>
</evidence>
<evidence type="ECO:0000256" key="6">
    <source>
        <dbReference type="ARBA" id="ARBA00022806"/>
    </source>
</evidence>
<dbReference type="InterPro" id="IPR004609">
    <property type="entry name" value="ATP-dep_DNA_helicase_RecG"/>
</dbReference>
<evidence type="ECO:0000259" key="17">
    <source>
        <dbReference type="PROSITE" id="PS51194"/>
    </source>
</evidence>
<evidence type="ECO:0000256" key="11">
    <source>
        <dbReference type="ARBA" id="ARBA00023235"/>
    </source>
</evidence>
<evidence type="ECO:0000256" key="12">
    <source>
        <dbReference type="ARBA" id="ARBA00034617"/>
    </source>
</evidence>